<keyword evidence="3" id="KW-1185">Reference proteome</keyword>
<evidence type="ECO:0000313" key="3">
    <source>
        <dbReference type="Proteomes" id="UP001243989"/>
    </source>
</evidence>
<dbReference type="Proteomes" id="UP001243989">
    <property type="component" value="Unassembled WGS sequence"/>
</dbReference>
<gene>
    <name evidence="2" type="ORF">BDP81DRAFT_419445</name>
</gene>
<proteinExistence type="predicted"/>
<organism evidence="2 3">
    <name type="scientific">Colletotrichum phormii</name>
    <dbReference type="NCBI Taxonomy" id="359342"/>
    <lineage>
        <taxon>Eukaryota</taxon>
        <taxon>Fungi</taxon>
        <taxon>Dikarya</taxon>
        <taxon>Ascomycota</taxon>
        <taxon>Pezizomycotina</taxon>
        <taxon>Sordariomycetes</taxon>
        <taxon>Hypocreomycetidae</taxon>
        <taxon>Glomerellales</taxon>
        <taxon>Glomerellaceae</taxon>
        <taxon>Colletotrichum</taxon>
        <taxon>Colletotrichum acutatum species complex</taxon>
    </lineage>
</organism>
<keyword evidence="1" id="KW-0472">Membrane</keyword>
<sequence>MIGLISSQKFSIFANHDEVARPFPVQAHIVQIWPSAQQPMRHQKPAFSQPHLSSPRPLARTSTLQKAIYRLSLLDVYTLESSTTLSTSPQRCWIPFHFDGPTPFGSAAMRSSEGRRAIPRFRKRSTRQFSDGIATLPLRYAAPSGLMSLSKAEPGRDCRRLNLVLVLLAVLPPASSAAPIMAVP</sequence>
<keyword evidence="1" id="KW-0812">Transmembrane</keyword>
<evidence type="ECO:0000313" key="2">
    <source>
        <dbReference type="EMBL" id="KAK1640146.1"/>
    </source>
</evidence>
<dbReference type="GeneID" id="85474638"/>
<dbReference type="EMBL" id="JAHMHQ010000004">
    <property type="protein sequence ID" value="KAK1640146.1"/>
    <property type="molecule type" value="Genomic_DNA"/>
</dbReference>
<name>A0AAI9ZYE8_9PEZI</name>
<dbReference type="RefSeq" id="XP_060448753.1">
    <property type="nucleotide sequence ID" value="XM_060589776.1"/>
</dbReference>
<keyword evidence="1" id="KW-1133">Transmembrane helix</keyword>
<comment type="caution">
    <text evidence="2">The sequence shown here is derived from an EMBL/GenBank/DDBJ whole genome shotgun (WGS) entry which is preliminary data.</text>
</comment>
<protein>
    <submittedName>
        <fullName evidence="2">Uncharacterized protein</fullName>
    </submittedName>
</protein>
<dbReference type="AlphaFoldDB" id="A0AAI9ZYE8"/>
<reference evidence="2" key="1">
    <citation type="submission" date="2021-06" db="EMBL/GenBank/DDBJ databases">
        <title>Comparative genomics, transcriptomics and evolutionary studies reveal genomic signatures of adaptation to plant cell wall in hemibiotrophic fungi.</title>
        <authorList>
            <consortium name="DOE Joint Genome Institute"/>
            <person name="Baroncelli R."/>
            <person name="Diaz J.F."/>
            <person name="Benocci T."/>
            <person name="Peng M."/>
            <person name="Battaglia E."/>
            <person name="Haridas S."/>
            <person name="Andreopoulos W."/>
            <person name="Labutti K."/>
            <person name="Pangilinan J."/>
            <person name="Floch G.L."/>
            <person name="Makela M.R."/>
            <person name="Henrissat B."/>
            <person name="Grigoriev I.V."/>
            <person name="Crouch J.A."/>
            <person name="De Vries R.P."/>
            <person name="Sukno S.A."/>
            <person name="Thon M.R."/>
        </authorList>
    </citation>
    <scope>NUCLEOTIDE SEQUENCE</scope>
    <source>
        <strain evidence="2">CBS 102054</strain>
    </source>
</reference>
<feature type="transmembrane region" description="Helical" evidence="1">
    <location>
        <begin position="161"/>
        <end position="182"/>
    </location>
</feature>
<evidence type="ECO:0000256" key="1">
    <source>
        <dbReference type="SAM" id="Phobius"/>
    </source>
</evidence>
<accession>A0AAI9ZYE8</accession>